<accession>A0A5C8Z9J4</accession>
<dbReference type="OrthoDB" id="9801454at2"/>
<gene>
    <name evidence="2" type="ORF">FME95_05820</name>
</gene>
<dbReference type="EMBL" id="VKAD01000001">
    <property type="protein sequence ID" value="TXR54054.1"/>
    <property type="molecule type" value="Genomic_DNA"/>
</dbReference>
<dbReference type="SUPFAM" id="SSF142433">
    <property type="entry name" value="CinA-like"/>
    <property type="match status" value="1"/>
</dbReference>
<evidence type="ECO:0000313" key="2">
    <source>
        <dbReference type="EMBL" id="TXR54054.1"/>
    </source>
</evidence>
<dbReference type="Gene3D" id="3.90.950.20">
    <property type="entry name" value="CinA-like"/>
    <property type="match status" value="1"/>
</dbReference>
<dbReference type="AlphaFoldDB" id="A0A5C8Z9J4"/>
<protein>
    <submittedName>
        <fullName evidence="2">CinA family protein</fullName>
    </submittedName>
</protein>
<sequence length="153" mass="16305">MQLHLLAKKMLDRGQTLATVESCTGGGIATACTDLAGSSQWFLGSVVTYANEMKIKLGVEPSAIEHHGAVSIEVAEQMAQCGLEYSAADWSVAVTGIAGPGGGSAEKPVGTVCFAWAHSNQLFSERMQFSGDRLEIRKQTVEYAIDKLVELLK</sequence>
<dbReference type="Proteomes" id="UP000321764">
    <property type="component" value="Unassembled WGS sequence"/>
</dbReference>
<evidence type="ECO:0000259" key="1">
    <source>
        <dbReference type="Pfam" id="PF02464"/>
    </source>
</evidence>
<keyword evidence="3" id="KW-1185">Reference proteome</keyword>
<feature type="domain" description="CinA C-terminal" evidence="1">
    <location>
        <begin position="6"/>
        <end position="151"/>
    </location>
</feature>
<dbReference type="RefSeq" id="WP_147713453.1">
    <property type="nucleotide sequence ID" value="NZ_VKAD01000001.1"/>
</dbReference>
<comment type="caution">
    <text evidence="2">The sequence shown here is derived from an EMBL/GenBank/DDBJ whole genome shotgun (WGS) entry which is preliminary data.</text>
</comment>
<dbReference type="Pfam" id="PF02464">
    <property type="entry name" value="CinA"/>
    <property type="match status" value="1"/>
</dbReference>
<dbReference type="InterPro" id="IPR036653">
    <property type="entry name" value="CinA-like_C"/>
</dbReference>
<name>A0A5C8Z9J4_9GAMM</name>
<evidence type="ECO:0000313" key="3">
    <source>
        <dbReference type="Proteomes" id="UP000321764"/>
    </source>
</evidence>
<dbReference type="NCBIfam" id="TIGR00199">
    <property type="entry name" value="PncC_domain"/>
    <property type="match status" value="1"/>
</dbReference>
<reference evidence="2 3" key="1">
    <citation type="submission" date="2019-07" db="EMBL/GenBank/DDBJ databases">
        <title>Reinekea sp. strain SSH23 genome sequencing and assembly.</title>
        <authorList>
            <person name="Kim I."/>
        </authorList>
    </citation>
    <scope>NUCLEOTIDE SEQUENCE [LARGE SCALE GENOMIC DNA]</scope>
    <source>
        <strain evidence="2 3">SSH23</strain>
    </source>
</reference>
<organism evidence="2 3">
    <name type="scientific">Reinekea thalattae</name>
    <dbReference type="NCBI Taxonomy" id="2593301"/>
    <lineage>
        <taxon>Bacteria</taxon>
        <taxon>Pseudomonadati</taxon>
        <taxon>Pseudomonadota</taxon>
        <taxon>Gammaproteobacteria</taxon>
        <taxon>Oceanospirillales</taxon>
        <taxon>Saccharospirillaceae</taxon>
        <taxon>Reinekea</taxon>
    </lineage>
</organism>
<dbReference type="InterPro" id="IPR008136">
    <property type="entry name" value="CinA_C"/>
</dbReference>
<proteinExistence type="predicted"/>